<dbReference type="EMBL" id="JAUSWC010000038">
    <property type="protein sequence ID" value="MDQ0491665.1"/>
    <property type="molecule type" value="Genomic_DNA"/>
</dbReference>
<reference evidence="4 5" key="1">
    <citation type="submission" date="2023-07" db="EMBL/GenBank/DDBJ databases">
        <title>Genomic Encyclopedia of Type Strains, Phase IV (KMG-IV): sequencing the most valuable type-strain genomes for metagenomic binning, comparative biology and taxonomic classification.</title>
        <authorList>
            <person name="Goeker M."/>
        </authorList>
    </citation>
    <scope>NUCLEOTIDE SEQUENCE [LARGE SCALE GENOMIC DNA]</scope>
    <source>
        <strain evidence="4 5">DSM 40573</strain>
    </source>
</reference>
<keyword evidence="2" id="KW-1133">Transmembrane helix</keyword>
<organism evidence="4 5">
    <name type="scientific">Streptomyces thermodiastaticus</name>
    <dbReference type="NCBI Taxonomy" id="44061"/>
    <lineage>
        <taxon>Bacteria</taxon>
        <taxon>Bacillati</taxon>
        <taxon>Actinomycetota</taxon>
        <taxon>Actinomycetes</taxon>
        <taxon>Kitasatosporales</taxon>
        <taxon>Streptomycetaceae</taxon>
        <taxon>Streptomyces</taxon>
    </lineage>
</organism>
<feature type="transmembrane region" description="Helical" evidence="2">
    <location>
        <begin position="229"/>
        <end position="249"/>
    </location>
</feature>
<dbReference type="RefSeq" id="WP_051101735.1">
    <property type="nucleotide sequence ID" value="NZ_JAUSWC010000038.1"/>
</dbReference>
<dbReference type="Pfam" id="PF01757">
    <property type="entry name" value="Acyl_transf_3"/>
    <property type="match status" value="1"/>
</dbReference>
<evidence type="ECO:0000256" key="2">
    <source>
        <dbReference type="SAM" id="Phobius"/>
    </source>
</evidence>
<dbReference type="InterPro" id="IPR002656">
    <property type="entry name" value="Acyl_transf_3_dom"/>
</dbReference>
<sequence length="403" mass="45050">MTNSQRPYGNSRTPLPPVQTPADGVPTPRTRVPEGSRPAQGAPGGPGGRQRDAFFDNAKYLAIVLVAVGHAWGQLLDDGAVETAYRVVYTFHMPAFILISGYFSRSFDLRPKHVRRLVTGVVVPYVVFETAYSLFQRYGNDEPGHGITLLDPTYHLWFLCALFVWRLTTPVWKAVKHPVPVSLVLAALGSVSPQIGDDLELQRVLQFLPFFVLGLTLRPEHFRMVKRRSVRLASVPVFLAAVVTAWATMPYMRLGWLYHSDAAQELGTPWWTGPVTVWATLGCSLVMTVCFFAWVPRRRMWFTSLGAGTIYGYLLHAFLVRAGNYTDFYDQPALHEPLGVLGLTVFAAAAVTLLCTRPVQRALRCVVEPRMEWAFRKDAGEEARIREQPRPAEVRAPGEKVSV</sequence>
<name>A0ABU0KST6_9ACTN</name>
<protein>
    <submittedName>
        <fullName evidence="4">Fucose 4-O-acetylase-like acetyltransferase</fullName>
    </submittedName>
</protein>
<feature type="transmembrane region" description="Helical" evidence="2">
    <location>
        <begin position="87"/>
        <end position="105"/>
    </location>
</feature>
<feature type="transmembrane region" description="Helical" evidence="2">
    <location>
        <begin position="155"/>
        <end position="172"/>
    </location>
</feature>
<keyword evidence="2" id="KW-0472">Membrane</keyword>
<evidence type="ECO:0000259" key="3">
    <source>
        <dbReference type="Pfam" id="PF01757"/>
    </source>
</evidence>
<dbReference type="Proteomes" id="UP001236795">
    <property type="component" value="Unassembled WGS sequence"/>
</dbReference>
<feature type="transmembrane region" description="Helical" evidence="2">
    <location>
        <begin position="117"/>
        <end position="135"/>
    </location>
</feature>
<evidence type="ECO:0000313" key="5">
    <source>
        <dbReference type="Proteomes" id="UP001236795"/>
    </source>
</evidence>
<gene>
    <name evidence="4" type="ORF">QO019_006563</name>
</gene>
<evidence type="ECO:0000256" key="1">
    <source>
        <dbReference type="SAM" id="MobiDB-lite"/>
    </source>
</evidence>
<accession>A0ABU0KST6</accession>
<feature type="transmembrane region" description="Helical" evidence="2">
    <location>
        <begin position="275"/>
        <end position="294"/>
    </location>
</feature>
<dbReference type="InterPro" id="IPR052734">
    <property type="entry name" value="Nod_factor_acetyltransferase"/>
</dbReference>
<feature type="transmembrane region" description="Helical" evidence="2">
    <location>
        <begin position="58"/>
        <end position="75"/>
    </location>
</feature>
<keyword evidence="2" id="KW-0812">Transmembrane</keyword>
<feature type="transmembrane region" description="Helical" evidence="2">
    <location>
        <begin position="301"/>
        <end position="319"/>
    </location>
</feature>
<feature type="compositionally biased region" description="Polar residues" evidence="1">
    <location>
        <begin position="1"/>
        <end position="13"/>
    </location>
</feature>
<feature type="region of interest" description="Disordered" evidence="1">
    <location>
        <begin position="1"/>
        <end position="49"/>
    </location>
</feature>
<dbReference type="PANTHER" id="PTHR37312">
    <property type="entry name" value="MEMBRANE-BOUND ACYLTRANSFERASE YKRP-RELATED"/>
    <property type="match status" value="1"/>
</dbReference>
<feature type="domain" description="Acyltransferase 3" evidence="3">
    <location>
        <begin position="53"/>
        <end position="353"/>
    </location>
</feature>
<comment type="caution">
    <text evidence="4">The sequence shown here is derived from an EMBL/GenBank/DDBJ whole genome shotgun (WGS) entry which is preliminary data.</text>
</comment>
<keyword evidence="5" id="KW-1185">Reference proteome</keyword>
<feature type="transmembrane region" description="Helical" evidence="2">
    <location>
        <begin position="339"/>
        <end position="356"/>
    </location>
</feature>
<proteinExistence type="predicted"/>
<evidence type="ECO:0000313" key="4">
    <source>
        <dbReference type="EMBL" id="MDQ0491665.1"/>
    </source>
</evidence>
<dbReference type="PANTHER" id="PTHR37312:SF1">
    <property type="entry name" value="MEMBRANE-BOUND ACYLTRANSFERASE YKRP-RELATED"/>
    <property type="match status" value="1"/>
</dbReference>